<dbReference type="GO" id="GO:0000049">
    <property type="term" value="F:tRNA binding"/>
    <property type="evidence" value="ECO:0007669"/>
    <property type="project" value="UniProtKB-UniRule"/>
</dbReference>
<dbReference type="HAMAP" id="MF_00083">
    <property type="entry name" value="Pept_tRNA_hydro_bact"/>
    <property type="match status" value="1"/>
</dbReference>
<dbReference type="PANTHER" id="PTHR17224:SF1">
    <property type="entry name" value="PEPTIDYL-TRNA HYDROLASE"/>
    <property type="match status" value="1"/>
</dbReference>
<dbReference type="KEGG" id="caml:H6X83_00095"/>
<evidence type="ECO:0000256" key="3">
    <source>
        <dbReference type="ARBA" id="ARBA00022801"/>
    </source>
</evidence>
<comment type="subcellular location">
    <subcellularLocation>
        <location evidence="8">Cytoplasm</location>
    </subcellularLocation>
</comment>
<dbReference type="Proteomes" id="UP000516046">
    <property type="component" value="Chromosome"/>
</dbReference>
<dbReference type="NCBIfam" id="TIGR00447">
    <property type="entry name" value="pth"/>
    <property type="match status" value="1"/>
</dbReference>
<organism evidence="11 12">
    <name type="scientific">Caproicibacterium amylolyticum</name>
    <dbReference type="NCBI Taxonomy" id="2766537"/>
    <lineage>
        <taxon>Bacteria</taxon>
        <taxon>Bacillati</taxon>
        <taxon>Bacillota</taxon>
        <taxon>Clostridia</taxon>
        <taxon>Eubacteriales</taxon>
        <taxon>Oscillospiraceae</taxon>
        <taxon>Caproicibacterium</taxon>
    </lineage>
</organism>
<dbReference type="FunFam" id="3.40.50.1470:FF:000001">
    <property type="entry name" value="Peptidyl-tRNA hydrolase"/>
    <property type="match status" value="1"/>
</dbReference>
<proteinExistence type="inferred from homology"/>
<dbReference type="SUPFAM" id="SSF53178">
    <property type="entry name" value="Peptidyl-tRNA hydrolase-like"/>
    <property type="match status" value="1"/>
</dbReference>
<keyword evidence="3 8" id="KW-0378">Hydrolase</keyword>
<dbReference type="EMBL" id="CP060696">
    <property type="protein sequence ID" value="QNO18111.1"/>
    <property type="molecule type" value="Genomic_DNA"/>
</dbReference>
<dbReference type="GO" id="GO:0005737">
    <property type="term" value="C:cytoplasm"/>
    <property type="evidence" value="ECO:0007669"/>
    <property type="project" value="UniProtKB-SubCell"/>
</dbReference>
<protein>
    <recommendedName>
        <fullName evidence="7 8">Peptidyl-tRNA hydrolase</fullName>
        <shortName evidence="8">Pth</shortName>
        <ecNumber evidence="1 8">3.1.1.29</ecNumber>
    </recommendedName>
</protein>
<feature type="site" description="Stabilizes the basic form of H active site to accept a proton" evidence="8">
    <location>
        <position position="104"/>
    </location>
</feature>
<evidence type="ECO:0000256" key="1">
    <source>
        <dbReference type="ARBA" id="ARBA00013260"/>
    </source>
</evidence>
<evidence type="ECO:0000256" key="7">
    <source>
        <dbReference type="ARBA" id="ARBA00050038"/>
    </source>
</evidence>
<feature type="binding site" evidence="8">
    <location>
        <position position="27"/>
    </location>
    <ligand>
        <name>tRNA</name>
        <dbReference type="ChEBI" id="CHEBI:17843"/>
    </ligand>
</feature>
<dbReference type="GO" id="GO:0072344">
    <property type="term" value="P:rescue of stalled ribosome"/>
    <property type="evidence" value="ECO:0007669"/>
    <property type="project" value="UniProtKB-UniRule"/>
</dbReference>
<dbReference type="InterPro" id="IPR018171">
    <property type="entry name" value="Pept_tRNA_hydro_CS"/>
</dbReference>
<dbReference type="InterPro" id="IPR036416">
    <property type="entry name" value="Pept_tRNA_hydro_sf"/>
</dbReference>
<evidence type="ECO:0000256" key="4">
    <source>
        <dbReference type="ARBA" id="ARBA00022884"/>
    </source>
</evidence>
<evidence type="ECO:0000256" key="5">
    <source>
        <dbReference type="ARBA" id="ARBA00038063"/>
    </source>
</evidence>
<evidence type="ECO:0000313" key="12">
    <source>
        <dbReference type="Proteomes" id="UP000516046"/>
    </source>
</evidence>
<evidence type="ECO:0000256" key="10">
    <source>
        <dbReference type="RuleBase" id="RU004320"/>
    </source>
</evidence>
<dbReference type="GO" id="GO:0006515">
    <property type="term" value="P:protein quality control for misfolded or incompletely synthesized proteins"/>
    <property type="evidence" value="ECO:0007669"/>
    <property type="project" value="UniProtKB-UniRule"/>
</dbReference>
<evidence type="ECO:0000313" key="11">
    <source>
        <dbReference type="EMBL" id="QNO18111.1"/>
    </source>
</evidence>
<keyword evidence="2 8" id="KW-0820">tRNA-binding</keyword>
<keyword evidence="4 8" id="KW-0694">RNA-binding</keyword>
<reference evidence="11 12" key="1">
    <citation type="submission" date="2020-08" db="EMBL/GenBank/DDBJ databases">
        <authorList>
            <person name="Ren C."/>
            <person name="Gu Y."/>
            <person name="Xu Y."/>
        </authorList>
    </citation>
    <scope>NUCLEOTIDE SEQUENCE [LARGE SCALE GENOMIC DNA]</scope>
    <source>
        <strain evidence="11 12">LBM18003</strain>
    </source>
</reference>
<sequence length="201" mass="21909">MLFSEKQTSAGAVEWILVGLGNPGTQYEGTRHNTGFMALDCIAEKAGVKIDRLKFKGQCAKAEVGGKKVLLLKPATFMNLSGQSVTEAMQFYKVPPERVIVFFDDISLPCGHLRIRRKGSDGGHNGMKNIIYLAGSDQFPRVKIGIGAKPNPEWDLADWVLSHFSAADAKLMQESTGHAAQAAELLVNGKVDEAMNQYNVK</sequence>
<dbReference type="PROSITE" id="PS01195">
    <property type="entry name" value="PEPT_TRNA_HYDROL_1"/>
    <property type="match status" value="1"/>
</dbReference>
<dbReference type="PANTHER" id="PTHR17224">
    <property type="entry name" value="PEPTIDYL-TRNA HYDROLASE"/>
    <property type="match status" value="1"/>
</dbReference>
<comment type="function">
    <text evidence="8">Hydrolyzes ribosome-free peptidyl-tRNAs (with 1 or more amino acids incorporated), which drop off the ribosome during protein synthesis, or as a result of ribosome stalling.</text>
</comment>
<keyword evidence="8" id="KW-0963">Cytoplasm</keyword>
<dbReference type="AlphaFoldDB" id="A0A7G9WHE9"/>
<comment type="function">
    <text evidence="8">Catalyzes the release of premature peptidyl moieties from peptidyl-tRNA molecules trapped in stalled 50S ribosomal subunits, and thus maintains levels of free tRNAs and 50S ribosomes.</text>
</comment>
<feature type="active site" description="Proton acceptor" evidence="8">
    <location>
        <position position="32"/>
    </location>
</feature>
<evidence type="ECO:0000256" key="2">
    <source>
        <dbReference type="ARBA" id="ARBA00022555"/>
    </source>
</evidence>
<dbReference type="EC" id="3.1.1.29" evidence="1 8"/>
<comment type="similarity">
    <text evidence="5 8 10">Belongs to the PTH family.</text>
</comment>
<dbReference type="PROSITE" id="PS01196">
    <property type="entry name" value="PEPT_TRNA_HYDROL_2"/>
    <property type="match status" value="1"/>
</dbReference>
<dbReference type="RefSeq" id="WP_212507175.1">
    <property type="nucleotide sequence ID" value="NZ_CP060696.1"/>
</dbReference>
<gene>
    <name evidence="8" type="primary">pth</name>
    <name evidence="11" type="ORF">H6X83_00095</name>
</gene>
<feature type="binding site" evidence="8">
    <location>
        <position position="125"/>
    </location>
    <ligand>
        <name>tRNA</name>
        <dbReference type="ChEBI" id="CHEBI:17843"/>
    </ligand>
</feature>
<dbReference type="Pfam" id="PF01195">
    <property type="entry name" value="Pept_tRNA_hydro"/>
    <property type="match status" value="1"/>
</dbReference>
<name>A0A7G9WHE9_9FIRM</name>
<feature type="binding site" evidence="8">
    <location>
        <position position="79"/>
    </location>
    <ligand>
        <name>tRNA</name>
        <dbReference type="ChEBI" id="CHEBI:17843"/>
    </ligand>
</feature>
<comment type="catalytic activity">
    <reaction evidence="6 8 9">
        <text>an N-acyl-L-alpha-aminoacyl-tRNA + H2O = an N-acyl-L-amino acid + a tRNA + H(+)</text>
        <dbReference type="Rhea" id="RHEA:54448"/>
        <dbReference type="Rhea" id="RHEA-COMP:10123"/>
        <dbReference type="Rhea" id="RHEA-COMP:13883"/>
        <dbReference type="ChEBI" id="CHEBI:15377"/>
        <dbReference type="ChEBI" id="CHEBI:15378"/>
        <dbReference type="ChEBI" id="CHEBI:59874"/>
        <dbReference type="ChEBI" id="CHEBI:78442"/>
        <dbReference type="ChEBI" id="CHEBI:138191"/>
        <dbReference type="EC" id="3.1.1.29"/>
    </reaction>
</comment>
<dbReference type="Gene3D" id="3.40.50.1470">
    <property type="entry name" value="Peptidyl-tRNA hydrolase"/>
    <property type="match status" value="1"/>
</dbReference>
<dbReference type="GO" id="GO:0004045">
    <property type="term" value="F:peptidyl-tRNA hydrolase activity"/>
    <property type="evidence" value="ECO:0007669"/>
    <property type="project" value="UniProtKB-UniRule"/>
</dbReference>
<dbReference type="InterPro" id="IPR001328">
    <property type="entry name" value="Pept_tRNA_hydro"/>
</dbReference>
<feature type="binding site" evidence="8">
    <location>
        <position position="77"/>
    </location>
    <ligand>
        <name>tRNA</name>
        <dbReference type="ChEBI" id="CHEBI:17843"/>
    </ligand>
</feature>
<keyword evidence="12" id="KW-1185">Reference proteome</keyword>
<comment type="subunit">
    <text evidence="8">Monomer.</text>
</comment>
<evidence type="ECO:0000256" key="8">
    <source>
        <dbReference type="HAMAP-Rule" id="MF_00083"/>
    </source>
</evidence>
<accession>A0A7G9WHE9</accession>
<dbReference type="CDD" id="cd00462">
    <property type="entry name" value="PTH"/>
    <property type="match status" value="1"/>
</dbReference>
<evidence type="ECO:0000256" key="9">
    <source>
        <dbReference type="RuleBase" id="RU000673"/>
    </source>
</evidence>
<evidence type="ECO:0000256" key="6">
    <source>
        <dbReference type="ARBA" id="ARBA00048707"/>
    </source>
</evidence>
<feature type="site" description="Discriminates between blocked and unblocked aminoacyl-tRNA" evidence="8">
    <location>
        <position position="22"/>
    </location>
</feature>